<accession>A0A1G5J2T4</accession>
<dbReference type="Pfam" id="PF12322">
    <property type="entry name" value="T4_baseplate"/>
    <property type="match status" value="1"/>
</dbReference>
<dbReference type="OrthoDB" id="283948at2"/>
<organism evidence="1 2">
    <name type="scientific">Desulfoluna spongiiphila</name>
    <dbReference type="NCBI Taxonomy" id="419481"/>
    <lineage>
        <taxon>Bacteria</taxon>
        <taxon>Pseudomonadati</taxon>
        <taxon>Thermodesulfobacteriota</taxon>
        <taxon>Desulfobacteria</taxon>
        <taxon>Desulfobacterales</taxon>
        <taxon>Desulfolunaceae</taxon>
        <taxon>Desulfoluna</taxon>
    </lineage>
</organism>
<dbReference type="STRING" id="419481.SAMN05216233_12416"/>
<keyword evidence="2" id="KW-1185">Reference proteome</keyword>
<dbReference type="InterPro" id="IPR024364">
    <property type="entry name" value="Baseplate_phage_T4-like"/>
</dbReference>
<reference evidence="1 2" key="1">
    <citation type="submission" date="2016-10" db="EMBL/GenBank/DDBJ databases">
        <authorList>
            <person name="de Groot N.N."/>
        </authorList>
    </citation>
    <scope>NUCLEOTIDE SEQUENCE [LARGE SCALE GENOMIC DNA]</scope>
    <source>
        <strain evidence="1 2">AA1</strain>
    </source>
</reference>
<evidence type="ECO:0000313" key="1">
    <source>
        <dbReference type="EMBL" id="SCY82281.1"/>
    </source>
</evidence>
<name>A0A1G5J2T4_9BACT</name>
<dbReference type="EMBL" id="FMUX01000024">
    <property type="protein sequence ID" value="SCY82281.1"/>
    <property type="molecule type" value="Genomic_DNA"/>
</dbReference>
<dbReference type="Proteomes" id="UP000198870">
    <property type="component" value="Unassembled WGS sequence"/>
</dbReference>
<sequence>METVACELPGGYVDDDGGIHREVVLGPLTGAQEKAMAQQGNASPAARVTWILASCIRRIGTLDEITEAHARHLLVGDRQFLLLKLREITFGHEMSAVTRCSRPDCGERLDIEFTTDTVPVVRAPQECRFMTLEFPLKPHKAEPVTFRLPNGEDQEHLAHLATENEALAATLLLARCVRSMGPQGDAPQSREKIKNLSEQARAQIEEAMERLAPKVVTTMEAFCPECKRHFSVAFDLQSFVLKELGTRLDLLFQEVHYLAFHYHWSEKEILGMTRADRRRYIGILSDAVEQNHHAG</sequence>
<dbReference type="AlphaFoldDB" id="A0A1G5J2T4"/>
<evidence type="ECO:0000313" key="2">
    <source>
        <dbReference type="Proteomes" id="UP000198870"/>
    </source>
</evidence>
<gene>
    <name evidence="1" type="ORF">SAMN05216233_12416</name>
</gene>
<proteinExistence type="predicted"/>
<dbReference type="RefSeq" id="WP_092214662.1">
    <property type="nucleotide sequence ID" value="NZ_FMUX01000024.1"/>
</dbReference>
<protein>
    <submittedName>
        <fullName evidence="1">Uncharacterized protein</fullName>
    </submittedName>
</protein>